<dbReference type="CDD" id="cd18793">
    <property type="entry name" value="SF2_C_SNF"/>
    <property type="match status" value="1"/>
</dbReference>
<proteinExistence type="predicted"/>
<dbReference type="Proteomes" id="UP001447188">
    <property type="component" value="Unassembled WGS sequence"/>
</dbReference>
<comment type="subcellular location">
    <subcellularLocation>
        <location evidence="1">Nucleus</location>
    </subcellularLocation>
</comment>
<dbReference type="PROSITE" id="PS00690">
    <property type="entry name" value="DEAH_ATP_HELICASE"/>
    <property type="match status" value="1"/>
</dbReference>
<dbReference type="InterPro" id="IPR027417">
    <property type="entry name" value="P-loop_NTPase"/>
</dbReference>
<dbReference type="InterPro" id="IPR050628">
    <property type="entry name" value="SNF2_RAD54_helicase_TF"/>
</dbReference>
<keyword evidence="3" id="KW-0378">Hydrolase</keyword>
<dbReference type="Pfam" id="PF00271">
    <property type="entry name" value="Helicase_C"/>
    <property type="match status" value="1"/>
</dbReference>
<evidence type="ECO:0000259" key="6">
    <source>
        <dbReference type="Pfam" id="PF00271"/>
    </source>
</evidence>
<evidence type="ECO:0000256" key="1">
    <source>
        <dbReference type="ARBA" id="ARBA00004123"/>
    </source>
</evidence>
<feature type="region of interest" description="Disordered" evidence="5">
    <location>
        <begin position="283"/>
        <end position="305"/>
    </location>
</feature>
<sequence length="601" mass="67945">MNLKQELQKFSSLNVHLVGSDHHSPWSAFRSRSRKEPEDMCRDVFLVSNAQVFSYCCLAHPDVSTLERLRRPEVRQAANDYGALRNLGFTLEGCKADLFGADFKQRRRFKITFARVVMDEAHNIRNKSSKTFGWLKFLGVPIWLVSGSAGCMSPAQWDGWRGLLEQTEWKTHPAAKNHTNDRFSRLQSRFNAAARRPRIEQDPDDLDERARKQREECRRVLEEWGDLLRAVMIRRCATDKLWGQGLLPLPVGVVKTIDCSFKPKFQPLLDAYLDFERREKEEASKASTKSEVSKPSTKSSVGGELTKPKFDYSPSSMRAYLRCRVASTLPAVCLLPDFASANFLKGWVEELARRDRSGVNTPSILKSNLDFIIKNSPKLGWLQRFVRGLGRDNLGRPEKLLIFSSSPMILYCVDLCLEKWGIVSSAAWNTPPADRNDLYVSFQTEDQPRILTGTYRTMGEGATLTRAFRCVLMDPEWEIAREDQAIARIHRCGQKQNTEAYRLICYDGADGVVVGRHAGLRGMNEEAQHLLAGQLRKDDAVDLMQSDSDDEADLKQSDDGGYVGRFLSSLDTPTFQAATGRGPYGPRELIGGWAYPTVSKA</sequence>
<organism evidence="7 8">
    <name type="scientific">Discina gigas</name>
    <dbReference type="NCBI Taxonomy" id="1032678"/>
    <lineage>
        <taxon>Eukaryota</taxon>
        <taxon>Fungi</taxon>
        <taxon>Dikarya</taxon>
        <taxon>Ascomycota</taxon>
        <taxon>Pezizomycotina</taxon>
        <taxon>Pezizomycetes</taxon>
        <taxon>Pezizales</taxon>
        <taxon>Discinaceae</taxon>
        <taxon>Discina</taxon>
    </lineage>
</organism>
<name>A0ABR3G3I1_9PEZI</name>
<dbReference type="SUPFAM" id="SSF52540">
    <property type="entry name" value="P-loop containing nucleoside triphosphate hydrolases"/>
    <property type="match status" value="1"/>
</dbReference>
<gene>
    <name evidence="7" type="ORF">Q9L58_010651</name>
</gene>
<dbReference type="InterPro" id="IPR002464">
    <property type="entry name" value="DNA/RNA_helicase_DEAH_CS"/>
</dbReference>
<feature type="compositionally biased region" description="Polar residues" evidence="5">
    <location>
        <begin position="285"/>
        <end position="300"/>
    </location>
</feature>
<protein>
    <recommendedName>
        <fullName evidence="6">Helicase C-terminal domain-containing protein</fullName>
    </recommendedName>
</protein>
<dbReference type="EMBL" id="JBBBZM010000580">
    <property type="protein sequence ID" value="KAL0630502.1"/>
    <property type="molecule type" value="Genomic_DNA"/>
</dbReference>
<dbReference type="PANTHER" id="PTHR45626">
    <property type="entry name" value="TRANSCRIPTION TERMINATION FACTOR 2-RELATED"/>
    <property type="match status" value="1"/>
</dbReference>
<keyword evidence="4" id="KW-0067">ATP-binding</keyword>
<evidence type="ECO:0000256" key="2">
    <source>
        <dbReference type="ARBA" id="ARBA00022741"/>
    </source>
</evidence>
<dbReference type="InterPro" id="IPR049730">
    <property type="entry name" value="SNF2/RAD54-like_C"/>
</dbReference>
<keyword evidence="8" id="KW-1185">Reference proteome</keyword>
<keyword evidence="2" id="KW-0547">Nucleotide-binding</keyword>
<evidence type="ECO:0000313" key="8">
    <source>
        <dbReference type="Proteomes" id="UP001447188"/>
    </source>
</evidence>
<evidence type="ECO:0000313" key="7">
    <source>
        <dbReference type="EMBL" id="KAL0630502.1"/>
    </source>
</evidence>
<evidence type="ECO:0000256" key="5">
    <source>
        <dbReference type="SAM" id="MobiDB-lite"/>
    </source>
</evidence>
<evidence type="ECO:0000256" key="4">
    <source>
        <dbReference type="ARBA" id="ARBA00022840"/>
    </source>
</evidence>
<reference evidence="7 8" key="1">
    <citation type="submission" date="2024-02" db="EMBL/GenBank/DDBJ databases">
        <title>Discinaceae phylogenomics.</title>
        <authorList>
            <person name="Dirks A.C."/>
            <person name="James T.Y."/>
        </authorList>
    </citation>
    <scope>NUCLEOTIDE SEQUENCE [LARGE SCALE GENOMIC DNA]</scope>
    <source>
        <strain evidence="7 8">ACD0624</strain>
    </source>
</reference>
<evidence type="ECO:0000256" key="3">
    <source>
        <dbReference type="ARBA" id="ARBA00022801"/>
    </source>
</evidence>
<dbReference type="InterPro" id="IPR001650">
    <property type="entry name" value="Helicase_C-like"/>
</dbReference>
<dbReference type="Gene3D" id="3.40.50.300">
    <property type="entry name" value="P-loop containing nucleotide triphosphate hydrolases"/>
    <property type="match status" value="1"/>
</dbReference>
<accession>A0ABR3G3I1</accession>
<feature type="domain" description="Helicase C-terminal" evidence="6">
    <location>
        <begin position="394"/>
        <end position="493"/>
    </location>
</feature>
<comment type="caution">
    <text evidence="7">The sequence shown here is derived from an EMBL/GenBank/DDBJ whole genome shotgun (WGS) entry which is preliminary data.</text>
</comment>